<dbReference type="RefSeq" id="WP_231449973.1">
    <property type="nucleotide sequence ID" value="NZ_JAJOMB010000043.1"/>
</dbReference>
<evidence type="ECO:0000313" key="7">
    <source>
        <dbReference type="Proteomes" id="UP001138997"/>
    </source>
</evidence>
<reference evidence="6" key="1">
    <citation type="submission" date="2021-11" db="EMBL/GenBank/DDBJ databases">
        <title>Streptomyces corallinus and Kineosporia corallina sp. nov., two new coral-derived marine actinobacteria.</title>
        <authorList>
            <person name="Buangrab K."/>
            <person name="Sutthacheep M."/>
            <person name="Yeemin T."/>
            <person name="Harunari E."/>
            <person name="Igarashi Y."/>
            <person name="Sripreechasak P."/>
            <person name="Kanchanasin P."/>
            <person name="Tanasupawat S."/>
            <person name="Phongsopitanun W."/>
        </authorList>
    </citation>
    <scope>NUCLEOTIDE SEQUENCE</scope>
    <source>
        <strain evidence="6">JCM 31032</strain>
    </source>
</reference>
<comment type="caution">
    <text evidence="6">The sequence shown here is derived from an EMBL/GenBank/DDBJ whole genome shotgun (WGS) entry which is preliminary data.</text>
</comment>
<sequence>MTSTPRPDLSPPGRDIEPEQLRLLVRVARLYHEQGVRQPQIAADLHISQPRVSRLLKQATRLGIVHTVVTVPTGVHADIEEQLKSRYGLRDAVVAEVPVGDEDRLMTVLAGAAAAYLDATLHGGDDIGLSAWSASLLATVEAMRPKRPAVANNVCQVLGGIGDPTAQMRATRLLTRFAEVTGGQPLFMPTPGLVGSPHLREALTQDSSVAQIVSTWQSLTLLLVGIGALSPSPLLRSSGNAITEEDQQELREHNAVGDVCLRYFDADGHLVPSRFDQRVVGITPEAMMRVERRLGVAGGPDKHAAIRAALVGGWVNILITDLDTAGALLA</sequence>
<keyword evidence="4" id="KW-0804">Transcription</keyword>
<evidence type="ECO:0000259" key="5">
    <source>
        <dbReference type="Pfam" id="PF04198"/>
    </source>
</evidence>
<evidence type="ECO:0000313" key="6">
    <source>
        <dbReference type="EMBL" id="MCD5317121.1"/>
    </source>
</evidence>
<dbReference type="GO" id="GO:0003677">
    <property type="term" value="F:DNA binding"/>
    <property type="evidence" value="ECO:0007669"/>
    <property type="project" value="UniProtKB-KW"/>
</dbReference>
<dbReference type="PANTHER" id="PTHR34294">
    <property type="entry name" value="TRANSCRIPTIONAL REGULATOR-RELATED"/>
    <property type="match status" value="1"/>
</dbReference>
<evidence type="ECO:0000256" key="3">
    <source>
        <dbReference type="ARBA" id="ARBA00023125"/>
    </source>
</evidence>
<organism evidence="6 7">
    <name type="scientific">Kineosporia babensis</name>
    <dbReference type="NCBI Taxonomy" id="499548"/>
    <lineage>
        <taxon>Bacteria</taxon>
        <taxon>Bacillati</taxon>
        <taxon>Actinomycetota</taxon>
        <taxon>Actinomycetes</taxon>
        <taxon>Kineosporiales</taxon>
        <taxon>Kineosporiaceae</taxon>
        <taxon>Kineosporia</taxon>
    </lineage>
</organism>
<feature type="domain" description="Sugar-binding" evidence="5">
    <location>
        <begin position="77"/>
        <end position="330"/>
    </location>
</feature>
<dbReference type="Gene3D" id="3.40.50.1360">
    <property type="match status" value="1"/>
</dbReference>
<name>A0A9X1NPX4_9ACTN</name>
<evidence type="ECO:0000256" key="2">
    <source>
        <dbReference type="ARBA" id="ARBA00023015"/>
    </source>
</evidence>
<dbReference type="EMBL" id="JAJOMB010000043">
    <property type="protein sequence ID" value="MCD5317121.1"/>
    <property type="molecule type" value="Genomic_DNA"/>
</dbReference>
<dbReference type="InterPro" id="IPR051054">
    <property type="entry name" value="SorC_transcr_regulators"/>
</dbReference>
<comment type="similarity">
    <text evidence="1">Belongs to the SorC transcriptional regulatory family.</text>
</comment>
<dbReference type="InterPro" id="IPR037171">
    <property type="entry name" value="NagB/RpiA_transferase-like"/>
</dbReference>
<dbReference type="SUPFAM" id="SSF100950">
    <property type="entry name" value="NagB/RpiA/CoA transferase-like"/>
    <property type="match status" value="1"/>
</dbReference>
<evidence type="ECO:0000256" key="4">
    <source>
        <dbReference type="ARBA" id="ARBA00023163"/>
    </source>
</evidence>
<dbReference type="AlphaFoldDB" id="A0A9X1NPX4"/>
<evidence type="ECO:0000256" key="1">
    <source>
        <dbReference type="ARBA" id="ARBA00010466"/>
    </source>
</evidence>
<dbReference type="Proteomes" id="UP001138997">
    <property type="component" value="Unassembled WGS sequence"/>
</dbReference>
<proteinExistence type="inferred from homology"/>
<dbReference type="GO" id="GO:0030246">
    <property type="term" value="F:carbohydrate binding"/>
    <property type="evidence" value="ECO:0007669"/>
    <property type="project" value="InterPro"/>
</dbReference>
<dbReference type="PANTHER" id="PTHR34294:SF1">
    <property type="entry name" value="TRANSCRIPTIONAL REGULATOR LSRR"/>
    <property type="match status" value="1"/>
</dbReference>
<accession>A0A9X1NPX4</accession>
<dbReference type="Pfam" id="PF04198">
    <property type="entry name" value="Sugar-bind"/>
    <property type="match status" value="1"/>
</dbReference>
<keyword evidence="3" id="KW-0238">DNA-binding</keyword>
<protein>
    <submittedName>
        <fullName evidence="6">Helix-turn-helix domain-containing protein</fullName>
    </submittedName>
</protein>
<dbReference type="InterPro" id="IPR007324">
    <property type="entry name" value="Sugar-bd_dom_put"/>
</dbReference>
<gene>
    <name evidence="6" type="ORF">LR394_40130</name>
</gene>
<dbReference type="Gene3D" id="1.10.10.60">
    <property type="entry name" value="Homeodomain-like"/>
    <property type="match status" value="1"/>
</dbReference>
<keyword evidence="2" id="KW-0805">Transcription regulation</keyword>
<keyword evidence="7" id="KW-1185">Reference proteome</keyword>